<comment type="caution">
    <text evidence="12">The sequence shown here is derived from an EMBL/GenBank/DDBJ whole genome shotgun (WGS) entry which is preliminary data.</text>
</comment>
<comment type="similarity">
    <text evidence="1 9">Belongs to the ferritin family.</text>
</comment>
<dbReference type="InterPro" id="IPR009040">
    <property type="entry name" value="Ferritin-like_diiron"/>
</dbReference>
<keyword evidence="2 9" id="KW-0409">Iron storage</keyword>
<evidence type="ECO:0000256" key="3">
    <source>
        <dbReference type="ARBA" id="ARBA00022723"/>
    </source>
</evidence>
<dbReference type="GO" id="GO:0006826">
    <property type="term" value="P:iron ion transport"/>
    <property type="evidence" value="ECO:0007669"/>
    <property type="project" value="InterPro"/>
</dbReference>
<evidence type="ECO:0000256" key="7">
    <source>
        <dbReference type="ARBA" id="ARBA00047990"/>
    </source>
</evidence>
<keyword evidence="4 9" id="KW-0560">Oxidoreductase</keyword>
<protein>
    <recommendedName>
        <fullName evidence="9">Ferritin</fullName>
        <ecNumber evidence="9">1.16.3.1</ecNumber>
    </recommendedName>
</protein>
<comment type="function">
    <text evidence="9">Stores iron in a soluble, non-toxic, readily available form. Important for iron homeostasis. Iron is taken up in the ferrous form and deposited as ferric hydroxides after oxidation.</text>
</comment>
<dbReference type="InterPro" id="IPR012347">
    <property type="entry name" value="Ferritin-like"/>
</dbReference>
<feature type="signal peptide" evidence="10">
    <location>
        <begin position="1"/>
        <end position="24"/>
    </location>
</feature>
<keyword evidence="5 8" id="KW-0408">Iron</keyword>
<gene>
    <name evidence="12" type="ORF">KP79_PYT16969</name>
</gene>
<feature type="domain" description="Ferritin-like diiron" evidence="11">
    <location>
        <begin position="42"/>
        <end position="204"/>
    </location>
</feature>
<reference evidence="12 13" key="1">
    <citation type="journal article" date="2017" name="Nat. Ecol. Evol.">
        <title>Scallop genome provides insights into evolution of bilaterian karyotype and development.</title>
        <authorList>
            <person name="Wang S."/>
            <person name="Zhang J."/>
            <person name="Jiao W."/>
            <person name="Li J."/>
            <person name="Xun X."/>
            <person name="Sun Y."/>
            <person name="Guo X."/>
            <person name="Huan P."/>
            <person name="Dong B."/>
            <person name="Zhang L."/>
            <person name="Hu X."/>
            <person name="Sun X."/>
            <person name="Wang J."/>
            <person name="Zhao C."/>
            <person name="Wang Y."/>
            <person name="Wang D."/>
            <person name="Huang X."/>
            <person name="Wang R."/>
            <person name="Lv J."/>
            <person name="Li Y."/>
            <person name="Zhang Z."/>
            <person name="Liu B."/>
            <person name="Lu W."/>
            <person name="Hui Y."/>
            <person name="Liang J."/>
            <person name="Zhou Z."/>
            <person name="Hou R."/>
            <person name="Li X."/>
            <person name="Liu Y."/>
            <person name="Li H."/>
            <person name="Ning X."/>
            <person name="Lin Y."/>
            <person name="Zhao L."/>
            <person name="Xing Q."/>
            <person name="Dou J."/>
            <person name="Li Y."/>
            <person name="Mao J."/>
            <person name="Guo H."/>
            <person name="Dou H."/>
            <person name="Li T."/>
            <person name="Mu C."/>
            <person name="Jiang W."/>
            <person name="Fu Q."/>
            <person name="Fu X."/>
            <person name="Miao Y."/>
            <person name="Liu J."/>
            <person name="Yu Q."/>
            <person name="Li R."/>
            <person name="Liao H."/>
            <person name="Li X."/>
            <person name="Kong Y."/>
            <person name="Jiang Z."/>
            <person name="Chourrout D."/>
            <person name="Li R."/>
            <person name="Bao Z."/>
        </authorList>
    </citation>
    <scope>NUCLEOTIDE SEQUENCE [LARGE SCALE GENOMIC DNA]</scope>
    <source>
        <strain evidence="12 13">PY_sf001</strain>
    </source>
</reference>
<evidence type="ECO:0000256" key="8">
    <source>
        <dbReference type="PIRSR" id="PIRSR601519-1"/>
    </source>
</evidence>
<evidence type="ECO:0000256" key="2">
    <source>
        <dbReference type="ARBA" id="ARBA00022434"/>
    </source>
</evidence>
<dbReference type="AlphaFoldDB" id="A0A210R6D3"/>
<evidence type="ECO:0000256" key="4">
    <source>
        <dbReference type="ARBA" id="ARBA00023002"/>
    </source>
</evidence>
<comment type="catalytic activity">
    <reaction evidence="7 9">
        <text>4 Fe(2+) + O2 + 4 H(+) = 4 Fe(3+) + 2 H2O</text>
        <dbReference type="Rhea" id="RHEA:11148"/>
        <dbReference type="ChEBI" id="CHEBI:15377"/>
        <dbReference type="ChEBI" id="CHEBI:15378"/>
        <dbReference type="ChEBI" id="CHEBI:15379"/>
        <dbReference type="ChEBI" id="CHEBI:29033"/>
        <dbReference type="ChEBI" id="CHEBI:29034"/>
        <dbReference type="EC" id="1.16.3.1"/>
    </reaction>
</comment>
<evidence type="ECO:0000256" key="6">
    <source>
        <dbReference type="ARBA" id="ARBA00025111"/>
    </source>
</evidence>
<dbReference type="Proteomes" id="UP000242188">
    <property type="component" value="Unassembled WGS sequence"/>
</dbReference>
<feature type="chain" id="PRO_5012939475" description="Ferritin" evidence="10">
    <location>
        <begin position="25"/>
        <end position="222"/>
    </location>
</feature>
<evidence type="ECO:0000313" key="12">
    <source>
        <dbReference type="EMBL" id="OWF56609.1"/>
    </source>
</evidence>
<dbReference type="EMBL" id="NEDP02000130">
    <property type="protein sequence ID" value="OWF56609.1"/>
    <property type="molecule type" value="Genomic_DNA"/>
</dbReference>
<dbReference type="PANTHER" id="PTHR11431:SF75">
    <property type="entry name" value="FERRITIN"/>
    <property type="match status" value="1"/>
</dbReference>
<dbReference type="InterPro" id="IPR009078">
    <property type="entry name" value="Ferritin-like_SF"/>
</dbReference>
<dbReference type="GO" id="GO:0006879">
    <property type="term" value="P:intracellular iron ion homeostasis"/>
    <property type="evidence" value="ECO:0007669"/>
    <property type="project" value="UniProtKB-KW"/>
</dbReference>
<dbReference type="PANTHER" id="PTHR11431">
    <property type="entry name" value="FERRITIN"/>
    <property type="match status" value="1"/>
</dbReference>
<name>A0A210R6D3_MIZYE</name>
<dbReference type="GO" id="GO:0008198">
    <property type="term" value="F:ferrous iron binding"/>
    <property type="evidence" value="ECO:0007669"/>
    <property type="project" value="TreeGrafter"/>
</dbReference>
<dbReference type="InterPro" id="IPR001519">
    <property type="entry name" value="Ferritin"/>
</dbReference>
<dbReference type="Gene3D" id="1.20.1260.10">
    <property type="match status" value="1"/>
</dbReference>
<dbReference type="PROSITE" id="PS50905">
    <property type="entry name" value="FERRITIN_LIKE"/>
    <property type="match status" value="1"/>
</dbReference>
<evidence type="ECO:0000256" key="5">
    <source>
        <dbReference type="ARBA" id="ARBA00023004"/>
    </source>
</evidence>
<dbReference type="GO" id="GO:0005737">
    <property type="term" value="C:cytoplasm"/>
    <property type="evidence" value="ECO:0007669"/>
    <property type="project" value="TreeGrafter"/>
</dbReference>
<accession>A0A210R6D3</accession>
<evidence type="ECO:0000256" key="9">
    <source>
        <dbReference type="RuleBase" id="RU361145"/>
    </source>
</evidence>
<evidence type="ECO:0000256" key="1">
    <source>
        <dbReference type="ARBA" id="ARBA00007513"/>
    </source>
</evidence>
<comment type="function">
    <text evidence="6">Stores iron in a soluble, non-toxic, readily available form. Important for iron homeostasis. Has ferroxidase activity. Iron is taken up in the ferrous form and deposited as ferric hydroxides after oxidation.</text>
</comment>
<dbReference type="OrthoDB" id="186462at2759"/>
<evidence type="ECO:0000256" key="10">
    <source>
        <dbReference type="SAM" id="SignalP"/>
    </source>
</evidence>
<feature type="binding site" evidence="8">
    <location>
        <position position="94"/>
    </location>
    <ligand>
        <name>Fe cation</name>
        <dbReference type="ChEBI" id="CHEBI:24875"/>
        <label>1</label>
    </ligand>
</feature>
<proteinExistence type="inferred from homology"/>
<keyword evidence="13" id="KW-1185">Reference proteome</keyword>
<dbReference type="InterPro" id="IPR008331">
    <property type="entry name" value="Ferritin_DPS_dom"/>
</dbReference>
<sequence length="222" mass="26015">MRMWVLGVFVASLAWLAYVGPGNSQIVEVSPPDEPAPELLYGFDEVQPRSHVNRNIRQSFLSYYQYLAISYCFARHNVTLPGFEGLFRSYSEMELQNAEKLMGYMVKRGMTFDFHSINVHSDRFIQCYERDDTGETAWSYVTKVTAHVLKNQKDLLNKYKKTHFSATSHNFPHLKAFIEDEFMEQKYQKIKEIADTQTRLERIRTNNHSELGLYLFDRSLLS</sequence>
<keyword evidence="10" id="KW-0732">Signal</keyword>
<evidence type="ECO:0000259" key="11">
    <source>
        <dbReference type="PROSITE" id="PS50905"/>
    </source>
</evidence>
<dbReference type="STRING" id="6573.A0A210R6D3"/>
<dbReference type="GO" id="GO:0004322">
    <property type="term" value="F:ferroxidase activity"/>
    <property type="evidence" value="ECO:0007669"/>
    <property type="project" value="UniProtKB-EC"/>
</dbReference>
<keyword evidence="3 8" id="KW-0479">Metal-binding</keyword>
<organism evidence="12 13">
    <name type="scientific">Mizuhopecten yessoensis</name>
    <name type="common">Japanese scallop</name>
    <name type="synonym">Patinopecten yessoensis</name>
    <dbReference type="NCBI Taxonomy" id="6573"/>
    <lineage>
        <taxon>Eukaryota</taxon>
        <taxon>Metazoa</taxon>
        <taxon>Spiralia</taxon>
        <taxon>Lophotrochozoa</taxon>
        <taxon>Mollusca</taxon>
        <taxon>Bivalvia</taxon>
        <taxon>Autobranchia</taxon>
        <taxon>Pteriomorphia</taxon>
        <taxon>Pectinida</taxon>
        <taxon>Pectinoidea</taxon>
        <taxon>Pectinidae</taxon>
        <taxon>Mizuhopecten</taxon>
    </lineage>
</organism>
<dbReference type="EC" id="1.16.3.1" evidence="9"/>
<dbReference type="SUPFAM" id="SSF47240">
    <property type="entry name" value="Ferritin-like"/>
    <property type="match status" value="1"/>
</dbReference>
<dbReference type="GO" id="GO:0008199">
    <property type="term" value="F:ferric iron binding"/>
    <property type="evidence" value="ECO:0007669"/>
    <property type="project" value="InterPro"/>
</dbReference>
<evidence type="ECO:0000313" key="13">
    <source>
        <dbReference type="Proteomes" id="UP000242188"/>
    </source>
</evidence>
<dbReference type="Pfam" id="PF00210">
    <property type="entry name" value="Ferritin"/>
    <property type="match status" value="1"/>
</dbReference>